<evidence type="ECO:0000313" key="2">
    <source>
        <dbReference type="Proteomes" id="UP000214606"/>
    </source>
</evidence>
<name>A0A223E4N7_9BACI</name>
<dbReference type="AlphaFoldDB" id="A0A223E4N7"/>
<protein>
    <submittedName>
        <fullName evidence="1">Uncharacterized protein</fullName>
    </submittedName>
</protein>
<dbReference type="KEGG" id="apak:AP3564_07965"/>
<dbReference type="Proteomes" id="UP000214606">
    <property type="component" value="Chromosome"/>
</dbReference>
<gene>
    <name evidence="1" type="ORF">AP3564_07965</name>
</gene>
<accession>A0A223E4N7</accession>
<organism evidence="1 2">
    <name type="scientific">Aeribacillus pallidus</name>
    <dbReference type="NCBI Taxonomy" id="33936"/>
    <lineage>
        <taxon>Bacteria</taxon>
        <taxon>Bacillati</taxon>
        <taxon>Bacillota</taxon>
        <taxon>Bacilli</taxon>
        <taxon>Bacillales</taxon>
        <taxon>Bacillaceae</taxon>
        <taxon>Aeribacillus</taxon>
    </lineage>
</organism>
<dbReference type="EMBL" id="CP017703">
    <property type="protein sequence ID" value="ASS90170.1"/>
    <property type="molecule type" value="Genomic_DNA"/>
</dbReference>
<sequence>MILDCQGLEKWQTNKKAFYTKASHQLTKRYDGVVNEDLNMKGMSQALHSAKVLLIMRRGCL</sequence>
<reference evidence="1 2" key="1">
    <citation type="submission" date="2016-10" db="EMBL/GenBank/DDBJ databases">
        <title>The whole genome sequencing and assembly of Aeribacillus pallidus KCTC3564 strain.</title>
        <authorList>
            <person name="Lee Y.-J."/>
            <person name="Park M.-K."/>
            <person name="Yi H."/>
            <person name="Bahn Y.-S."/>
            <person name="Kim J.F."/>
            <person name="Lee D.-W."/>
        </authorList>
    </citation>
    <scope>NUCLEOTIDE SEQUENCE [LARGE SCALE GENOMIC DNA]</scope>
    <source>
        <strain evidence="1 2">KCTC3564</strain>
    </source>
</reference>
<proteinExistence type="predicted"/>
<evidence type="ECO:0000313" key="1">
    <source>
        <dbReference type="EMBL" id="ASS90170.1"/>
    </source>
</evidence>